<feature type="domain" description="Flagellar basal body rod protein N-terminal" evidence="8">
    <location>
        <begin position="8"/>
        <end position="35"/>
    </location>
</feature>
<dbReference type="EMBL" id="LUUJ01000054">
    <property type="protein sequence ID" value="OAI18948.1"/>
    <property type="molecule type" value="Genomic_DNA"/>
</dbReference>
<dbReference type="Pfam" id="PF06429">
    <property type="entry name" value="Flg_bbr_C"/>
    <property type="match status" value="1"/>
</dbReference>
<evidence type="ECO:0000256" key="2">
    <source>
        <dbReference type="ARBA" id="ARBA00004613"/>
    </source>
</evidence>
<organism evidence="11 12">
    <name type="scientific">Methylomonas koyamae</name>
    <dbReference type="NCBI Taxonomy" id="702114"/>
    <lineage>
        <taxon>Bacteria</taxon>
        <taxon>Pseudomonadati</taxon>
        <taxon>Pseudomonadota</taxon>
        <taxon>Gammaproteobacteria</taxon>
        <taxon>Methylococcales</taxon>
        <taxon>Methylococcaceae</taxon>
        <taxon>Methylomonas</taxon>
    </lineage>
</organism>
<dbReference type="RefSeq" id="WP_064039824.1">
    <property type="nucleotide sequence ID" value="NZ_LUUJ01000054.1"/>
</dbReference>
<dbReference type="GO" id="GO:0005576">
    <property type="term" value="C:extracellular region"/>
    <property type="evidence" value="ECO:0007669"/>
    <property type="project" value="UniProtKB-SubCell"/>
</dbReference>
<keyword evidence="11" id="KW-0966">Cell projection</keyword>
<dbReference type="NCBIfam" id="TIGR02492">
    <property type="entry name" value="flgK_ends"/>
    <property type="match status" value="1"/>
</dbReference>
<evidence type="ECO:0000256" key="1">
    <source>
        <dbReference type="ARBA" id="ARBA00004365"/>
    </source>
</evidence>
<gene>
    <name evidence="7" type="primary">flgK</name>
    <name evidence="11" type="ORF">A1507_08575</name>
</gene>
<protein>
    <recommendedName>
        <fullName evidence="4 7">Flagellar hook-associated protein 1</fullName>
        <shortName evidence="7">HAP1</shortName>
    </recommendedName>
</protein>
<proteinExistence type="inferred from homology"/>
<feature type="domain" description="Flagellar basal-body/hook protein C-terminal" evidence="9">
    <location>
        <begin position="518"/>
        <end position="555"/>
    </location>
</feature>
<accession>A0A177NLJ5</accession>
<evidence type="ECO:0000259" key="9">
    <source>
        <dbReference type="Pfam" id="PF06429"/>
    </source>
</evidence>
<dbReference type="PROSITE" id="PS00588">
    <property type="entry name" value="FLAGELLA_BB_ROD"/>
    <property type="match status" value="1"/>
</dbReference>
<name>A0A177NLJ5_9GAMM</name>
<evidence type="ECO:0000259" key="10">
    <source>
        <dbReference type="Pfam" id="PF22638"/>
    </source>
</evidence>
<dbReference type="Pfam" id="PF22638">
    <property type="entry name" value="FlgK_D1"/>
    <property type="match status" value="1"/>
</dbReference>
<dbReference type="PANTHER" id="PTHR30033:SF1">
    <property type="entry name" value="FLAGELLAR HOOK-ASSOCIATED PROTEIN 1"/>
    <property type="match status" value="1"/>
</dbReference>
<evidence type="ECO:0000313" key="12">
    <source>
        <dbReference type="Proteomes" id="UP000077857"/>
    </source>
</evidence>
<comment type="subcellular location">
    <subcellularLocation>
        <location evidence="1 7">Bacterial flagellum</location>
    </subcellularLocation>
    <subcellularLocation>
        <location evidence="2 7">Secreted</location>
    </subcellularLocation>
</comment>
<evidence type="ECO:0000256" key="6">
    <source>
        <dbReference type="ARBA" id="ARBA00023143"/>
    </source>
</evidence>
<dbReference type="PRINTS" id="PR01005">
    <property type="entry name" value="FLGHOOKAP1"/>
</dbReference>
<dbReference type="SUPFAM" id="SSF64518">
    <property type="entry name" value="Phase 1 flagellin"/>
    <property type="match status" value="1"/>
</dbReference>
<dbReference type="InterPro" id="IPR053927">
    <property type="entry name" value="FlgK_helical"/>
</dbReference>
<dbReference type="InterPro" id="IPR010930">
    <property type="entry name" value="Flg_bb/hook_C_dom"/>
</dbReference>
<dbReference type="Proteomes" id="UP000077857">
    <property type="component" value="Unassembled WGS sequence"/>
</dbReference>
<evidence type="ECO:0000259" key="8">
    <source>
        <dbReference type="Pfam" id="PF00460"/>
    </source>
</evidence>
<dbReference type="GO" id="GO:0009424">
    <property type="term" value="C:bacterial-type flagellum hook"/>
    <property type="evidence" value="ECO:0007669"/>
    <property type="project" value="UniProtKB-UniRule"/>
</dbReference>
<reference evidence="11 12" key="1">
    <citation type="submission" date="2016-03" db="EMBL/GenBank/DDBJ databases">
        <authorList>
            <person name="Ploux O."/>
        </authorList>
    </citation>
    <scope>NUCLEOTIDE SEQUENCE [LARGE SCALE GENOMIC DNA]</scope>
    <source>
        <strain evidence="11 12">R-45378</strain>
    </source>
</reference>
<evidence type="ECO:0000313" key="11">
    <source>
        <dbReference type="EMBL" id="OAI18948.1"/>
    </source>
</evidence>
<dbReference type="GO" id="GO:0044780">
    <property type="term" value="P:bacterial-type flagellum assembly"/>
    <property type="evidence" value="ECO:0007669"/>
    <property type="project" value="InterPro"/>
</dbReference>
<dbReference type="InterPro" id="IPR019776">
    <property type="entry name" value="Flagellar_basal_body_rod_CS"/>
</dbReference>
<keyword evidence="5 7" id="KW-0964">Secreted</keyword>
<dbReference type="OrthoDB" id="9802553at2"/>
<evidence type="ECO:0000256" key="7">
    <source>
        <dbReference type="RuleBase" id="RU362065"/>
    </source>
</evidence>
<dbReference type="PANTHER" id="PTHR30033">
    <property type="entry name" value="FLAGELLAR HOOK-ASSOCIATED PROTEIN 1"/>
    <property type="match status" value="1"/>
</dbReference>
<comment type="caution">
    <text evidence="11">The sequence shown here is derived from an EMBL/GenBank/DDBJ whole genome shotgun (WGS) entry which is preliminary data.</text>
</comment>
<keyword evidence="11" id="KW-0282">Flagellum</keyword>
<evidence type="ECO:0000256" key="3">
    <source>
        <dbReference type="ARBA" id="ARBA00009677"/>
    </source>
</evidence>
<feature type="domain" description="Flagellar hook-associated protein FlgK helical" evidence="10">
    <location>
        <begin position="94"/>
        <end position="327"/>
    </location>
</feature>
<dbReference type="InterPro" id="IPR001444">
    <property type="entry name" value="Flag_bb_rod_N"/>
</dbReference>
<dbReference type="InterPro" id="IPR002371">
    <property type="entry name" value="FlgK"/>
</dbReference>
<dbReference type="Pfam" id="PF00460">
    <property type="entry name" value="Flg_bb_rod"/>
    <property type="match status" value="1"/>
</dbReference>
<evidence type="ECO:0000256" key="4">
    <source>
        <dbReference type="ARBA" id="ARBA00016244"/>
    </source>
</evidence>
<evidence type="ECO:0000256" key="5">
    <source>
        <dbReference type="ARBA" id="ARBA00022525"/>
    </source>
</evidence>
<keyword evidence="11" id="KW-0969">Cilium</keyword>
<sequence length="559" mass="58604">MSMGILGTALSGLTAFQRSLETTSNNIANANTDGYSRQRVELATRPEQFNGAGYMGNGVEVANITRSYDQFITNQVRTSAATFNDVNSFYKLSAQIDNITADNATGLAPALKSFFNAVDDVSNDPTSIAARQVMLTQAESLTQQFNTMNERFGNLRSQVNTNLASAVDEVNGYAKAIAELNVKIVADIGRSTGKQLPNELLDQRDQLLTKIAEKVDVSYVAQSDGSINVFIGKGQSLVLGNYAAELSLQGDALNADQKQLVLNGQDISNQISGGSIYGNLRFRDQVLDPAQQQLGLLATGIATEFNNIHRNGYDLSGPPAATGVDFFELGAPSVQVKGPPGNNAGAVASFVAPTSAANLGASYKLEVISTAPDLFTLTNLSDNTAYTPLSAADLSDPAPAVAAANGFNISFSGTLAIGNSFTISPSFNAAANIKLNSAITNPKQIAAASAADLPGDNSNALKLAELETKTSMLGSKASFTQVYGQLVADVGSQTHAASVSRDAQDTLLKQATSAKENISGVNLDEEAANLIKFQNSYQAAAKAVSVANAMFDTLIGAFR</sequence>
<dbReference type="AlphaFoldDB" id="A0A177NLJ5"/>
<comment type="similarity">
    <text evidence="3 7">Belongs to the flagella basal body rod proteins family.</text>
</comment>
<dbReference type="GO" id="GO:0005198">
    <property type="term" value="F:structural molecule activity"/>
    <property type="evidence" value="ECO:0007669"/>
    <property type="project" value="UniProtKB-UniRule"/>
</dbReference>
<keyword evidence="6 7" id="KW-0975">Bacterial flagellum</keyword>